<evidence type="ECO:0000313" key="5">
    <source>
        <dbReference type="Proteomes" id="UP000477386"/>
    </source>
</evidence>
<dbReference type="Gene3D" id="3.30.750.24">
    <property type="entry name" value="STAS domain"/>
    <property type="match status" value="1"/>
</dbReference>
<dbReference type="PANTHER" id="PTHR33495:SF14">
    <property type="entry name" value="ANTI-SIGMA FACTOR ANTAGONIST"/>
    <property type="match status" value="1"/>
</dbReference>
<dbReference type="Proteomes" id="UP000477386">
    <property type="component" value="Unassembled WGS sequence"/>
</dbReference>
<dbReference type="EMBL" id="JAAGNZ010000003">
    <property type="protein sequence ID" value="NEU70002.1"/>
    <property type="molecule type" value="Genomic_DNA"/>
</dbReference>
<comment type="caution">
    <text evidence="4">The sequence shown here is derived from an EMBL/GenBank/DDBJ whole genome shotgun (WGS) entry which is preliminary data.</text>
</comment>
<evidence type="ECO:0000256" key="1">
    <source>
        <dbReference type="ARBA" id="ARBA00009013"/>
    </source>
</evidence>
<dbReference type="InterPro" id="IPR003658">
    <property type="entry name" value="Anti-sigma_ant"/>
</dbReference>
<sequence>MNVTSSTVGEITVITASGSIDSKTASEFERTALAAIQGQSLVVMNLTDVEFLSSAGLRVLLMVYRQVKAKDGKVVLAGTSEEILDVMSDTGFLTYFLTTDTLEEGLNTLKTAR</sequence>
<organism evidence="4 5">
    <name type="scientific">Spirosoma agri</name>
    <dbReference type="NCBI Taxonomy" id="1987381"/>
    <lineage>
        <taxon>Bacteria</taxon>
        <taxon>Pseudomonadati</taxon>
        <taxon>Bacteroidota</taxon>
        <taxon>Cytophagia</taxon>
        <taxon>Cytophagales</taxon>
        <taxon>Cytophagaceae</taxon>
        <taxon>Spirosoma</taxon>
    </lineage>
</organism>
<dbReference type="NCBIfam" id="TIGR00377">
    <property type="entry name" value="ant_ant_sig"/>
    <property type="match status" value="1"/>
</dbReference>
<dbReference type="SUPFAM" id="SSF52091">
    <property type="entry name" value="SpoIIaa-like"/>
    <property type="match status" value="1"/>
</dbReference>
<dbReference type="InterPro" id="IPR036513">
    <property type="entry name" value="STAS_dom_sf"/>
</dbReference>
<dbReference type="PANTHER" id="PTHR33495">
    <property type="entry name" value="ANTI-SIGMA FACTOR ANTAGONIST TM_1081-RELATED-RELATED"/>
    <property type="match status" value="1"/>
</dbReference>
<feature type="domain" description="STAS" evidence="3">
    <location>
        <begin position="1"/>
        <end position="109"/>
    </location>
</feature>
<evidence type="ECO:0000259" key="3">
    <source>
        <dbReference type="PROSITE" id="PS50801"/>
    </source>
</evidence>
<comment type="similarity">
    <text evidence="1 2">Belongs to the anti-sigma-factor antagonist family.</text>
</comment>
<evidence type="ECO:0000313" key="4">
    <source>
        <dbReference type="EMBL" id="NEU70002.1"/>
    </source>
</evidence>
<name>A0A6M0IPX5_9BACT</name>
<dbReference type="PROSITE" id="PS50801">
    <property type="entry name" value="STAS"/>
    <property type="match status" value="1"/>
</dbReference>
<reference evidence="4 5" key="1">
    <citation type="submission" date="2020-02" db="EMBL/GenBank/DDBJ databases">
        <title>Draft genome sequence of two Spirosoma agri KCTC 52727 and Spirosoma terrae KCTC 52035.</title>
        <authorList>
            <person name="Rojas J."/>
            <person name="Ambika Manirajan B."/>
            <person name="Ratering S."/>
            <person name="Suarez C."/>
            <person name="Schnell S."/>
        </authorList>
    </citation>
    <scope>NUCLEOTIDE SEQUENCE [LARGE SCALE GENOMIC DNA]</scope>
    <source>
        <strain evidence="4 5">KCTC 52727</strain>
    </source>
</reference>
<proteinExistence type="inferred from homology"/>
<protein>
    <recommendedName>
        <fullName evidence="2">Anti-sigma factor antagonist</fullName>
    </recommendedName>
</protein>
<dbReference type="InterPro" id="IPR002645">
    <property type="entry name" value="STAS_dom"/>
</dbReference>
<keyword evidence="5" id="KW-1185">Reference proteome</keyword>
<gene>
    <name evidence="4" type="ORF">GK091_24185</name>
</gene>
<dbReference type="CDD" id="cd07043">
    <property type="entry name" value="STAS_anti-anti-sigma_factors"/>
    <property type="match status" value="1"/>
</dbReference>
<dbReference type="AlphaFoldDB" id="A0A6M0IPX5"/>
<accession>A0A6M0IPX5</accession>
<dbReference type="GO" id="GO:0043856">
    <property type="term" value="F:anti-sigma factor antagonist activity"/>
    <property type="evidence" value="ECO:0007669"/>
    <property type="project" value="InterPro"/>
</dbReference>
<dbReference type="Pfam" id="PF01740">
    <property type="entry name" value="STAS"/>
    <property type="match status" value="1"/>
</dbReference>
<evidence type="ECO:0000256" key="2">
    <source>
        <dbReference type="RuleBase" id="RU003749"/>
    </source>
</evidence>
<dbReference type="RefSeq" id="WP_164043088.1">
    <property type="nucleotide sequence ID" value="NZ_JAAGNZ010000003.1"/>
</dbReference>